<accession>A0A7Y0AMJ5</accession>
<dbReference type="RefSeq" id="WP_169234597.1">
    <property type="nucleotide sequence ID" value="NZ_JABBGI010000010.1"/>
</dbReference>
<dbReference type="EMBL" id="JABBGI010000010">
    <property type="protein sequence ID" value="NML70059.1"/>
    <property type="molecule type" value="Genomic_DNA"/>
</dbReference>
<gene>
    <name evidence="1" type="ORF">HHL23_09620</name>
</gene>
<proteinExistence type="predicted"/>
<keyword evidence="2" id="KW-1185">Reference proteome</keyword>
<comment type="caution">
    <text evidence="1">The sequence shown here is derived from an EMBL/GenBank/DDBJ whole genome shotgun (WGS) entry which is preliminary data.</text>
</comment>
<dbReference type="Proteomes" id="UP000544054">
    <property type="component" value="Unassembled WGS sequence"/>
</dbReference>
<evidence type="ECO:0000313" key="1">
    <source>
        <dbReference type="EMBL" id="NML70059.1"/>
    </source>
</evidence>
<evidence type="ECO:0000313" key="2">
    <source>
        <dbReference type="Proteomes" id="UP000544054"/>
    </source>
</evidence>
<sequence length="100" mass="11853">MATTFNLQNFLSQNREFVIEKYEELKNEPSFSGISLKEFMMRIMRNLSLNAKSQKTAESKFRSILCNIYEEETEIEVIRDRDQELKSKYQNTVFAQNLAL</sequence>
<protein>
    <submittedName>
        <fullName evidence="1">Uncharacterized protein</fullName>
    </submittedName>
</protein>
<dbReference type="AlphaFoldDB" id="A0A7Y0AMJ5"/>
<organism evidence="1 2">
    <name type="scientific">Chryseobacterium antibioticum</name>
    <dbReference type="NCBI Taxonomy" id="2728847"/>
    <lineage>
        <taxon>Bacteria</taxon>
        <taxon>Pseudomonadati</taxon>
        <taxon>Bacteroidota</taxon>
        <taxon>Flavobacteriia</taxon>
        <taxon>Flavobacteriales</taxon>
        <taxon>Weeksellaceae</taxon>
        <taxon>Chryseobacterium group</taxon>
        <taxon>Chryseobacterium</taxon>
    </lineage>
</organism>
<name>A0A7Y0AMJ5_9FLAO</name>
<reference evidence="1 2" key="1">
    <citation type="submission" date="2020-04" db="EMBL/GenBank/DDBJ databases">
        <title>Chryseobacterium sp. RP-3-3 sp. nov., isolated from Jeju soil.</title>
        <authorList>
            <person name="Dahal R.H."/>
        </authorList>
    </citation>
    <scope>NUCLEOTIDE SEQUENCE [LARGE SCALE GENOMIC DNA]</scope>
    <source>
        <strain evidence="1 2">RP-3-3</strain>
    </source>
</reference>